<accession>A0ABU3EYG6</accession>
<proteinExistence type="predicted"/>
<reference evidence="1 2" key="1">
    <citation type="submission" date="2023-03" db="EMBL/GenBank/DDBJ databases">
        <authorList>
            <person name="Shen W."/>
            <person name="Cai J."/>
        </authorList>
    </citation>
    <scope>NUCLEOTIDE SEQUENCE [LARGE SCALE GENOMIC DNA]</scope>
    <source>
        <strain evidence="1 2">D6-4</strain>
    </source>
</reference>
<keyword evidence="2" id="KW-1185">Reference proteome</keyword>
<evidence type="ECO:0000313" key="1">
    <source>
        <dbReference type="EMBL" id="MDT2598996.1"/>
    </source>
</evidence>
<dbReference type="Proteomes" id="UP001252875">
    <property type="component" value="Unassembled WGS sequence"/>
</dbReference>
<gene>
    <name evidence="1" type="ORF">P7D85_04370</name>
</gene>
<protein>
    <recommendedName>
        <fullName evidence="3">Transposase</fullName>
    </recommendedName>
</protein>
<evidence type="ECO:0008006" key="3">
    <source>
        <dbReference type="Google" id="ProtNLM"/>
    </source>
</evidence>
<organism evidence="1 2">
    <name type="scientific">Enterococcus hulanensis</name>
    <dbReference type="NCBI Taxonomy" id="2559929"/>
    <lineage>
        <taxon>Bacteria</taxon>
        <taxon>Bacillati</taxon>
        <taxon>Bacillota</taxon>
        <taxon>Bacilli</taxon>
        <taxon>Lactobacillales</taxon>
        <taxon>Enterococcaceae</taxon>
        <taxon>Enterococcus</taxon>
    </lineage>
</organism>
<sequence length="140" mass="16194">MGMVPEITEQAFVNEKNRKGKFKHSADKKNKPRPFQAVLDLFYEVERINERLNGRPEDNFSSVLARKVQNRLTTCAILTIRAKKKLIDFVTEYDPPIKEDRKQNKPLRIMKSPNYSITVTAKNKCRIGRKAARTRSKASS</sequence>
<comment type="caution">
    <text evidence="1">The sequence shown here is derived from an EMBL/GenBank/DDBJ whole genome shotgun (WGS) entry which is preliminary data.</text>
</comment>
<dbReference type="EMBL" id="JARPYI010000001">
    <property type="protein sequence ID" value="MDT2598996.1"/>
    <property type="molecule type" value="Genomic_DNA"/>
</dbReference>
<dbReference type="RefSeq" id="WP_311820870.1">
    <property type="nucleotide sequence ID" value="NZ_JARPYF010000001.1"/>
</dbReference>
<evidence type="ECO:0000313" key="2">
    <source>
        <dbReference type="Proteomes" id="UP001252875"/>
    </source>
</evidence>
<name>A0ABU3EYG6_9ENTE</name>